<organism evidence="1">
    <name type="scientific">candidate division WOR-3 bacterium</name>
    <dbReference type="NCBI Taxonomy" id="2052148"/>
    <lineage>
        <taxon>Bacteria</taxon>
        <taxon>Bacteria division WOR-3</taxon>
    </lineage>
</organism>
<accession>A0A7V0Z676</accession>
<dbReference type="EMBL" id="DSKY01000020">
    <property type="protein sequence ID" value="HDY59421.1"/>
    <property type="molecule type" value="Genomic_DNA"/>
</dbReference>
<evidence type="ECO:0000313" key="1">
    <source>
        <dbReference type="EMBL" id="HDY59421.1"/>
    </source>
</evidence>
<dbReference type="InterPro" id="IPR026350">
    <property type="entry name" value="GxxExxY"/>
</dbReference>
<protein>
    <submittedName>
        <fullName evidence="1">GxxExxY protein</fullName>
    </submittedName>
</protein>
<gene>
    <name evidence="1" type="ORF">ENP86_07715</name>
</gene>
<dbReference type="AlphaFoldDB" id="A0A7V0Z676"/>
<proteinExistence type="predicted"/>
<name>A0A7V0Z676_UNCW3</name>
<dbReference type="NCBIfam" id="TIGR04256">
    <property type="entry name" value="GxxExxY"/>
    <property type="match status" value="1"/>
</dbReference>
<dbReference type="Pfam" id="PF13366">
    <property type="entry name" value="PDDEXK_3"/>
    <property type="match status" value="1"/>
</dbReference>
<reference evidence="1" key="1">
    <citation type="journal article" date="2020" name="mSystems">
        <title>Genome- and Community-Level Interaction Insights into Carbon Utilization and Element Cycling Functions of Hydrothermarchaeota in Hydrothermal Sediment.</title>
        <authorList>
            <person name="Zhou Z."/>
            <person name="Liu Y."/>
            <person name="Xu W."/>
            <person name="Pan J."/>
            <person name="Luo Z.H."/>
            <person name="Li M."/>
        </authorList>
    </citation>
    <scope>NUCLEOTIDE SEQUENCE [LARGE SCALE GENOMIC DNA]</scope>
    <source>
        <strain evidence="1">SpSt-258</strain>
    </source>
</reference>
<comment type="caution">
    <text evidence="1">The sequence shown here is derived from an EMBL/GenBank/DDBJ whole genome shotgun (WGS) entry which is preliminary data.</text>
</comment>
<sequence length="129" mass="15042">MHSDKLLHKDLTYKIIGILFKVHKTLGCGFPEKVYQRAIEIELNEQKISYEKEKVINVKYNNKIIGKFRLDLVIDGKVILELKAVEFLSKVFREQLISQLKASPYEVGLLVNFGSPELEYIRLVRSKYV</sequence>